<dbReference type="Proteomes" id="UP001230220">
    <property type="component" value="Unassembled WGS sequence"/>
</dbReference>
<gene>
    <name evidence="1" type="ORF">J2S15_003891</name>
</gene>
<evidence type="ECO:0000313" key="1">
    <source>
        <dbReference type="EMBL" id="MDQ0363130.1"/>
    </source>
</evidence>
<name>A0ABU0E8B7_9FIRM</name>
<evidence type="ECO:0000313" key="2">
    <source>
        <dbReference type="Proteomes" id="UP001230220"/>
    </source>
</evidence>
<dbReference type="RefSeq" id="WP_307411748.1">
    <property type="nucleotide sequence ID" value="NZ_JAUSUR010000009.1"/>
</dbReference>
<dbReference type="Pfam" id="PF19848">
    <property type="entry name" value="DUF6323"/>
    <property type="match status" value="1"/>
</dbReference>
<keyword evidence="2" id="KW-1185">Reference proteome</keyword>
<protein>
    <submittedName>
        <fullName evidence="1">Uncharacterized protein</fullName>
    </submittedName>
</protein>
<comment type="caution">
    <text evidence="1">The sequence shown here is derived from an EMBL/GenBank/DDBJ whole genome shotgun (WGS) entry which is preliminary data.</text>
</comment>
<proteinExistence type="predicted"/>
<dbReference type="InterPro" id="IPR046286">
    <property type="entry name" value="DUF6323"/>
</dbReference>
<accession>A0ABU0E8B7</accession>
<organism evidence="1 2">
    <name type="scientific">Breznakia pachnodae</name>
    <dbReference type="NCBI Taxonomy" id="265178"/>
    <lineage>
        <taxon>Bacteria</taxon>
        <taxon>Bacillati</taxon>
        <taxon>Bacillota</taxon>
        <taxon>Erysipelotrichia</taxon>
        <taxon>Erysipelotrichales</taxon>
        <taxon>Erysipelotrichaceae</taxon>
        <taxon>Breznakia</taxon>
    </lineage>
</organism>
<reference evidence="1 2" key="1">
    <citation type="submission" date="2023-07" db="EMBL/GenBank/DDBJ databases">
        <title>Genomic Encyclopedia of Type Strains, Phase IV (KMG-IV): sequencing the most valuable type-strain genomes for metagenomic binning, comparative biology and taxonomic classification.</title>
        <authorList>
            <person name="Goeker M."/>
        </authorList>
    </citation>
    <scope>NUCLEOTIDE SEQUENCE [LARGE SCALE GENOMIC DNA]</scope>
    <source>
        <strain evidence="1 2">DSM 16784</strain>
    </source>
</reference>
<sequence>MKYYVIKDNKSNSHQLVEVNSEIAADGYFISPEDFQHLQEVQQQAYKRNNLVDMNSNIIFTIANIVKQSRYIHVDQYITLIEDFINLFYDCKSRTTKVIYDDEFVSMIYDCYIARHGVIDLELIQMILKELEKQ</sequence>
<dbReference type="EMBL" id="JAUSUR010000009">
    <property type="protein sequence ID" value="MDQ0363130.1"/>
    <property type="molecule type" value="Genomic_DNA"/>
</dbReference>